<proteinExistence type="predicted"/>
<keyword evidence="6" id="KW-0342">GTP-binding</keyword>
<keyword evidence="1" id="KW-0963">Cytoplasm</keyword>
<keyword evidence="4" id="KW-0547">Nucleotide-binding</keyword>
<evidence type="ECO:0000313" key="10">
    <source>
        <dbReference type="Proteomes" id="UP001165962"/>
    </source>
</evidence>
<evidence type="ECO:0000256" key="1">
    <source>
        <dbReference type="ARBA" id="ARBA00022490"/>
    </source>
</evidence>
<evidence type="ECO:0000256" key="3">
    <source>
        <dbReference type="ARBA" id="ARBA00022723"/>
    </source>
</evidence>
<evidence type="ECO:0000256" key="2">
    <source>
        <dbReference type="ARBA" id="ARBA00022679"/>
    </source>
</evidence>
<dbReference type="InterPro" id="IPR025877">
    <property type="entry name" value="MobA-like_NTP_Trfase"/>
</dbReference>
<dbReference type="PANTHER" id="PTHR19136:SF81">
    <property type="entry name" value="MOLYBDENUM COFACTOR GUANYLYLTRANSFERASE"/>
    <property type="match status" value="1"/>
</dbReference>
<dbReference type="GO" id="GO:0016779">
    <property type="term" value="F:nucleotidyltransferase activity"/>
    <property type="evidence" value="ECO:0007669"/>
    <property type="project" value="UniProtKB-KW"/>
</dbReference>
<keyword evidence="2" id="KW-0808">Transferase</keyword>
<evidence type="ECO:0000259" key="8">
    <source>
        <dbReference type="Pfam" id="PF12804"/>
    </source>
</evidence>
<dbReference type="PANTHER" id="PTHR19136">
    <property type="entry name" value="MOLYBDENUM COFACTOR GUANYLYLTRANSFERASE"/>
    <property type="match status" value="1"/>
</dbReference>
<keyword evidence="7" id="KW-0501">Molybdenum cofactor biosynthesis</keyword>
<keyword evidence="3" id="KW-0479">Metal-binding</keyword>
<comment type="caution">
    <text evidence="9">The sequence shown here is derived from an EMBL/GenBank/DDBJ whole genome shotgun (WGS) entry which is preliminary data.</text>
</comment>
<dbReference type="RefSeq" id="WP_166153915.1">
    <property type="nucleotide sequence ID" value="NZ_JAAOIW010000012.1"/>
</dbReference>
<gene>
    <name evidence="9" type="ORF">G9U52_27775</name>
</gene>
<evidence type="ECO:0000256" key="6">
    <source>
        <dbReference type="ARBA" id="ARBA00023134"/>
    </source>
</evidence>
<dbReference type="InterPro" id="IPR013482">
    <property type="entry name" value="Molybde_CF_guanTrfase"/>
</dbReference>
<evidence type="ECO:0000256" key="5">
    <source>
        <dbReference type="ARBA" id="ARBA00022842"/>
    </source>
</evidence>
<dbReference type="CDD" id="cd02503">
    <property type="entry name" value="MobA"/>
    <property type="match status" value="1"/>
</dbReference>
<evidence type="ECO:0000256" key="4">
    <source>
        <dbReference type="ARBA" id="ARBA00022741"/>
    </source>
</evidence>
<keyword evidence="9" id="KW-0548">Nucleotidyltransferase</keyword>
<reference evidence="9" key="1">
    <citation type="submission" date="2020-03" db="EMBL/GenBank/DDBJ databases">
        <title>Draft sequencing of Paenibacilllus sp. S3N08.</title>
        <authorList>
            <person name="Kim D.-U."/>
        </authorList>
    </citation>
    <scope>NUCLEOTIDE SEQUENCE</scope>
    <source>
        <strain evidence="9">S3N08</strain>
    </source>
</reference>
<dbReference type="EMBL" id="JAAOIW010000012">
    <property type="protein sequence ID" value="NHN33622.1"/>
    <property type="molecule type" value="Genomic_DNA"/>
</dbReference>
<sequence>MLSGIILAGGESVRMGGENKSLLMLGAETLLVRQIRMMRELCSEIIVVTNTPRSFLRTVDASVRIITDYVPGKGPLSGMHAGLTLSLNQNAWVVGCDMPFLSPQAARLMLLKKKQGMEAIIPWLQGVMHPLHGIYDRDCATPIWTLLKNQETQLSALGKVLLWQEAIEPEFREAGIECNFTMAIKTRTDYTQCCNVLQRLEKANASSG</sequence>
<dbReference type="InterPro" id="IPR029044">
    <property type="entry name" value="Nucleotide-diphossugar_trans"/>
</dbReference>
<evidence type="ECO:0000313" key="9">
    <source>
        <dbReference type="EMBL" id="NHN33622.1"/>
    </source>
</evidence>
<accession>A0ABX0JAV2</accession>
<dbReference type="Pfam" id="PF12804">
    <property type="entry name" value="NTP_transf_3"/>
    <property type="match status" value="1"/>
</dbReference>
<organism evidence="9 10">
    <name type="scientific">Paenibacillus agricola</name>
    <dbReference type="NCBI Taxonomy" id="2716264"/>
    <lineage>
        <taxon>Bacteria</taxon>
        <taxon>Bacillati</taxon>
        <taxon>Bacillota</taxon>
        <taxon>Bacilli</taxon>
        <taxon>Bacillales</taxon>
        <taxon>Paenibacillaceae</taxon>
        <taxon>Paenibacillus</taxon>
    </lineage>
</organism>
<dbReference type="SUPFAM" id="SSF53448">
    <property type="entry name" value="Nucleotide-diphospho-sugar transferases"/>
    <property type="match status" value="1"/>
</dbReference>
<keyword evidence="5" id="KW-0460">Magnesium</keyword>
<dbReference type="Gene3D" id="3.90.550.10">
    <property type="entry name" value="Spore Coat Polysaccharide Biosynthesis Protein SpsA, Chain A"/>
    <property type="match status" value="1"/>
</dbReference>
<name>A0ABX0JAV2_9BACL</name>
<protein>
    <submittedName>
        <fullName evidence="9">Molybdenum cofactor guanylyltransferase</fullName>
    </submittedName>
</protein>
<keyword evidence="10" id="KW-1185">Reference proteome</keyword>
<evidence type="ECO:0000256" key="7">
    <source>
        <dbReference type="ARBA" id="ARBA00023150"/>
    </source>
</evidence>
<dbReference type="Proteomes" id="UP001165962">
    <property type="component" value="Unassembled WGS sequence"/>
</dbReference>
<feature type="domain" description="MobA-like NTP transferase" evidence="8">
    <location>
        <begin position="4"/>
        <end position="150"/>
    </location>
</feature>